<evidence type="ECO:0000256" key="3">
    <source>
        <dbReference type="ARBA" id="ARBA00022729"/>
    </source>
</evidence>
<dbReference type="AlphaFoldDB" id="A0A0S7BN04"/>
<dbReference type="RefSeq" id="WP_062283768.1">
    <property type="nucleotide sequence ID" value="NZ_DF968181.1"/>
</dbReference>
<protein>
    <submittedName>
        <fullName evidence="6">ABC-type transport system, periplasmic component</fullName>
    </submittedName>
</protein>
<dbReference type="EMBL" id="DF968181">
    <property type="protein sequence ID" value="GAP41802.1"/>
    <property type="molecule type" value="Genomic_DNA"/>
</dbReference>
<organism evidence="6">
    <name type="scientific">Flexilinea flocculi</name>
    <dbReference type="NCBI Taxonomy" id="1678840"/>
    <lineage>
        <taxon>Bacteria</taxon>
        <taxon>Bacillati</taxon>
        <taxon>Chloroflexota</taxon>
        <taxon>Anaerolineae</taxon>
        <taxon>Anaerolineales</taxon>
        <taxon>Anaerolineaceae</taxon>
        <taxon>Flexilinea</taxon>
    </lineage>
</organism>
<dbReference type="GO" id="GO:0042597">
    <property type="term" value="C:periplasmic space"/>
    <property type="evidence" value="ECO:0007669"/>
    <property type="project" value="UniProtKB-ARBA"/>
</dbReference>
<proteinExistence type="inferred from homology"/>
<dbReference type="InterPro" id="IPR000914">
    <property type="entry name" value="SBP_5_dom"/>
</dbReference>
<dbReference type="GO" id="GO:0043190">
    <property type="term" value="C:ATP-binding cassette (ABC) transporter complex"/>
    <property type="evidence" value="ECO:0007669"/>
    <property type="project" value="InterPro"/>
</dbReference>
<dbReference type="InterPro" id="IPR030678">
    <property type="entry name" value="Peptide/Ni-bd"/>
</dbReference>
<comment type="similarity">
    <text evidence="2">Belongs to the bacterial solute-binding protein 5 family.</text>
</comment>
<dbReference type="Proteomes" id="UP000053370">
    <property type="component" value="Unassembled WGS sequence"/>
</dbReference>
<dbReference type="SUPFAM" id="SSF53850">
    <property type="entry name" value="Periplasmic binding protein-like II"/>
    <property type="match status" value="1"/>
</dbReference>
<dbReference type="Gene3D" id="3.10.105.10">
    <property type="entry name" value="Dipeptide-binding Protein, Domain 3"/>
    <property type="match status" value="1"/>
</dbReference>
<feature type="chain" id="PRO_5006633036" evidence="4">
    <location>
        <begin position="28"/>
        <end position="530"/>
    </location>
</feature>
<evidence type="ECO:0000256" key="2">
    <source>
        <dbReference type="ARBA" id="ARBA00005695"/>
    </source>
</evidence>
<comment type="subcellular location">
    <subcellularLocation>
        <location evidence="1">Cell membrane</location>
        <topology evidence="1">Lipid-anchor</topology>
    </subcellularLocation>
</comment>
<gene>
    <name evidence="6" type="ORF">ATC1_131798</name>
</gene>
<dbReference type="Gene3D" id="3.40.190.10">
    <property type="entry name" value="Periplasmic binding protein-like II"/>
    <property type="match status" value="1"/>
</dbReference>
<dbReference type="GO" id="GO:1904680">
    <property type="term" value="F:peptide transmembrane transporter activity"/>
    <property type="evidence" value="ECO:0007669"/>
    <property type="project" value="TreeGrafter"/>
</dbReference>
<dbReference type="GO" id="GO:0015833">
    <property type="term" value="P:peptide transport"/>
    <property type="evidence" value="ECO:0007669"/>
    <property type="project" value="TreeGrafter"/>
</dbReference>
<dbReference type="STRING" id="1678840.ATC1_131798"/>
<dbReference type="Gene3D" id="3.90.76.10">
    <property type="entry name" value="Dipeptide-binding Protein, Domain 1"/>
    <property type="match status" value="1"/>
</dbReference>
<dbReference type="InterPro" id="IPR023765">
    <property type="entry name" value="SBP_5_CS"/>
</dbReference>
<sequence length="530" mass="58773">MKNRKCLVLILSLFAVLFGTVAVPAQSGTNALTIGISVEPISLDPAGGLYVPEQFLIQQIFDPLIAADPALNLHPALAKSWEVNEDGTEFTFHLREDVKFQDGTKFTGEAVKISFDRAAKGTTVAAAAPTIFYDYIETQVVDDTTVVVKFSSPHATFLQDLTRPWLMISSPAAIEKYGEDYGQHPVGTGPFILKEWATQDHITLTKNPDYNWAPEYMAHNGPALLDEITFRFLPEQATRIAAFQSGEASLVQDPSYLEASQMATDPNVQLFTFVNPGMTSHQMINVEKAPTDDINVRKALIYAVDQETISQIAFYGLQPAAHSVISPSTWGYNEEAAQLYSYDPEKAAALLEESGWIDSNGDGIREKDGVNLHIEYPALPTYEEAFMELLASYLQKAGFEVNITKLDDAGISEFGFASKHNILNMGWISRDPAVLSYVYDSENIEGGNQSSYTRFRNDRLDEILRTAPQTIDEEARKALYQEAQMIIMENAIALPIHCYGSVYLADSNIAGFRFDPEGFPYLYEISITAE</sequence>
<name>A0A0S7BN04_9CHLR</name>
<keyword evidence="7" id="KW-1185">Reference proteome</keyword>
<dbReference type="InterPro" id="IPR039424">
    <property type="entry name" value="SBP_5"/>
</dbReference>
<dbReference type="Pfam" id="PF00496">
    <property type="entry name" value="SBP_bac_5"/>
    <property type="match status" value="1"/>
</dbReference>
<feature type="domain" description="Solute-binding protein family 5" evidence="5">
    <location>
        <begin position="73"/>
        <end position="439"/>
    </location>
</feature>
<evidence type="ECO:0000256" key="1">
    <source>
        <dbReference type="ARBA" id="ARBA00004193"/>
    </source>
</evidence>
<accession>A0A0S7BN04</accession>
<dbReference type="PANTHER" id="PTHR30290">
    <property type="entry name" value="PERIPLASMIC BINDING COMPONENT OF ABC TRANSPORTER"/>
    <property type="match status" value="1"/>
</dbReference>
<dbReference type="PATRIC" id="fig|1678840.3.peg.3330"/>
<reference evidence="6" key="1">
    <citation type="journal article" date="2015" name="Genome Announc.">
        <title>Draft Genome Sequence of Anaerolineae Strain TC1, a Novel Isolate from a Methanogenic Wastewater Treatment System.</title>
        <authorList>
            <person name="Matsuura N."/>
            <person name="Tourlousse D.M."/>
            <person name="Sun L."/>
            <person name="Toyonaga M."/>
            <person name="Kuroda K."/>
            <person name="Ohashi A."/>
            <person name="Cruz R."/>
            <person name="Yamaguchi T."/>
            <person name="Sekiguchi Y."/>
        </authorList>
    </citation>
    <scope>NUCLEOTIDE SEQUENCE [LARGE SCALE GENOMIC DNA]</scope>
    <source>
        <strain evidence="6">TC1</strain>
    </source>
</reference>
<dbReference type="PROSITE" id="PS01040">
    <property type="entry name" value="SBP_BACTERIAL_5"/>
    <property type="match status" value="1"/>
</dbReference>
<dbReference type="OrthoDB" id="239741at2"/>
<feature type="signal peptide" evidence="4">
    <location>
        <begin position="1"/>
        <end position="27"/>
    </location>
</feature>
<evidence type="ECO:0000259" key="5">
    <source>
        <dbReference type="Pfam" id="PF00496"/>
    </source>
</evidence>
<evidence type="ECO:0000313" key="6">
    <source>
        <dbReference type="EMBL" id="GAP41802.1"/>
    </source>
</evidence>
<evidence type="ECO:0000313" key="7">
    <source>
        <dbReference type="Proteomes" id="UP000053370"/>
    </source>
</evidence>
<dbReference type="CDD" id="cd08492">
    <property type="entry name" value="PBP2_NikA_DppA_OppA_like_15"/>
    <property type="match status" value="1"/>
</dbReference>
<keyword evidence="3 4" id="KW-0732">Signal</keyword>
<evidence type="ECO:0000256" key="4">
    <source>
        <dbReference type="SAM" id="SignalP"/>
    </source>
</evidence>
<dbReference type="PIRSF" id="PIRSF002741">
    <property type="entry name" value="MppA"/>
    <property type="match status" value="1"/>
</dbReference>